<name>A0A4U9TXC7_SERFO</name>
<accession>A0A4U9TXC7</accession>
<reference evidence="1" key="1">
    <citation type="submission" date="2019-05" db="EMBL/GenBank/DDBJ databases">
        <authorList>
            <consortium name="Pathogen Informatics"/>
        </authorList>
    </citation>
    <scope>NUCLEOTIDE SEQUENCE [LARGE SCALE GENOMIC DNA]</scope>
    <source>
        <strain evidence="1">NCTC12965</strain>
    </source>
</reference>
<organism evidence="1">
    <name type="scientific">Serratia fonticola</name>
    <dbReference type="NCBI Taxonomy" id="47917"/>
    <lineage>
        <taxon>Bacteria</taxon>
        <taxon>Pseudomonadati</taxon>
        <taxon>Pseudomonadota</taxon>
        <taxon>Gammaproteobacteria</taxon>
        <taxon>Enterobacterales</taxon>
        <taxon>Yersiniaceae</taxon>
        <taxon>Serratia</taxon>
    </lineage>
</organism>
<dbReference type="EMBL" id="CABEEZ010000033">
    <property type="protein sequence ID" value="VTR23839.1"/>
    <property type="molecule type" value="Genomic_DNA"/>
</dbReference>
<proteinExistence type="predicted"/>
<protein>
    <submittedName>
        <fullName evidence="1">Uncharacterized protein</fullName>
    </submittedName>
</protein>
<dbReference type="AlphaFoldDB" id="A0A4U9TXC7"/>
<gene>
    <name evidence="1" type="ORF">NCTC12965_01871</name>
</gene>
<sequence length="52" mass="6048">MTFMMQLRHRLRCAQFPLIMPISSSHSVKTVKPLPRIPVNLLLDFTKKLTVI</sequence>
<evidence type="ECO:0000313" key="1">
    <source>
        <dbReference type="EMBL" id="VTR23839.1"/>
    </source>
</evidence>